<keyword evidence="2" id="KW-0812">Transmembrane</keyword>
<feature type="compositionally biased region" description="Basic and acidic residues" evidence="1">
    <location>
        <begin position="1"/>
        <end position="13"/>
    </location>
</feature>
<dbReference type="Proteomes" id="UP000284902">
    <property type="component" value="Unassembled WGS sequence"/>
</dbReference>
<evidence type="ECO:0000256" key="1">
    <source>
        <dbReference type="SAM" id="MobiDB-lite"/>
    </source>
</evidence>
<gene>
    <name evidence="5" type="ORF">DW116_08345</name>
    <name evidence="4" type="ORF">DW672_07175</name>
    <name evidence="3" type="ORF">DXD17_11575</name>
</gene>
<evidence type="ECO:0000313" key="7">
    <source>
        <dbReference type="Proteomes" id="UP000284902"/>
    </source>
</evidence>
<protein>
    <submittedName>
        <fullName evidence="3">Uncharacterized protein</fullName>
    </submittedName>
</protein>
<evidence type="ECO:0000313" key="5">
    <source>
        <dbReference type="EMBL" id="RHJ60904.1"/>
    </source>
</evidence>
<feature type="transmembrane region" description="Helical" evidence="2">
    <location>
        <begin position="102"/>
        <end position="122"/>
    </location>
</feature>
<proteinExistence type="predicted"/>
<sequence length="123" mass="13493">MFGIGKSEEERRREKERKKRGMRKYGQSYLKPSRRGSISCWCTGGSLVILAGCILYAFLSRGKAAGIVGGLSVVSFVIDIYGMYCAVQGFLERDRRYLNCKIGLGVGVITLILFMAILVGGLG</sequence>
<feature type="region of interest" description="Disordered" evidence="1">
    <location>
        <begin position="1"/>
        <end position="25"/>
    </location>
</feature>
<feature type="transmembrane region" description="Helical" evidence="2">
    <location>
        <begin position="38"/>
        <end position="59"/>
    </location>
</feature>
<evidence type="ECO:0000313" key="3">
    <source>
        <dbReference type="EMBL" id="RGK37734.1"/>
    </source>
</evidence>
<keyword evidence="2" id="KW-1133">Transmembrane helix</keyword>
<dbReference type="AlphaFoldDB" id="A0A3E4LKF7"/>
<feature type="transmembrane region" description="Helical" evidence="2">
    <location>
        <begin position="65"/>
        <end position="90"/>
    </location>
</feature>
<evidence type="ECO:0000256" key="2">
    <source>
        <dbReference type="SAM" id="Phobius"/>
    </source>
</evidence>
<feature type="compositionally biased region" description="Basic residues" evidence="1">
    <location>
        <begin position="14"/>
        <end position="23"/>
    </location>
</feature>
<evidence type="ECO:0000313" key="8">
    <source>
        <dbReference type="Proteomes" id="UP000285832"/>
    </source>
</evidence>
<dbReference type="Proteomes" id="UP000260793">
    <property type="component" value="Unassembled WGS sequence"/>
</dbReference>
<keyword evidence="2" id="KW-0472">Membrane</keyword>
<evidence type="ECO:0000313" key="4">
    <source>
        <dbReference type="EMBL" id="RHF60516.1"/>
    </source>
</evidence>
<dbReference type="EMBL" id="QRMI01000019">
    <property type="protein sequence ID" value="RHJ60904.1"/>
    <property type="molecule type" value="Genomic_DNA"/>
</dbReference>
<evidence type="ECO:0000313" key="6">
    <source>
        <dbReference type="Proteomes" id="UP000260793"/>
    </source>
</evidence>
<dbReference type="Proteomes" id="UP000285832">
    <property type="component" value="Unassembled WGS sequence"/>
</dbReference>
<dbReference type="GeneID" id="77334869"/>
<name>A0A3E4LKF7_9FIRM</name>
<dbReference type="EMBL" id="QSQN01000034">
    <property type="protein sequence ID" value="RGK37734.1"/>
    <property type="molecule type" value="Genomic_DNA"/>
</dbReference>
<dbReference type="RefSeq" id="WP_005609923.1">
    <property type="nucleotide sequence ID" value="NZ_CABKOA010000031.1"/>
</dbReference>
<accession>A0A3E4LKF7</accession>
<organism evidence="3 6">
    <name type="scientific">[Ruminococcus] lactaris</name>
    <dbReference type="NCBI Taxonomy" id="46228"/>
    <lineage>
        <taxon>Bacteria</taxon>
        <taxon>Bacillati</taxon>
        <taxon>Bacillota</taxon>
        <taxon>Clostridia</taxon>
        <taxon>Lachnospirales</taxon>
        <taxon>Lachnospiraceae</taxon>
        <taxon>Mediterraneibacter</taxon>
    </lineage>
</organism>
<dbReference type="EMBL" id="QRHG01000015">
    <property type="protein sequence ID" value="RHF60516.1"/>
    <property type="molecule type" value="Genomic_DNA"/>
</dbReference>
<reference evidence="6 7" key="1">
    <citation type="submission" date="2018-08" db="EMBL/GenBank/DDBJ databases">
        <title>A genome reference for cultivated species of the human gut microbiota.</title>
        <authorList>
            <person name="Zou Y."/>
            <person name="Xue W."/>
            <person name="Luo G."/>
        </authorList>
    </citation>
    <scope>NUCLEOTIDE SEQUENCE [LARGE SCALE GENOMIC DNA]</scope>
    <source>
        <strain evidence="5 8">AM09-9</strain>
        <strain evidence="4 7">AM25-1LB</strain>
        <strain evidence="3 6">TF11-7</strain>
    </source>
</reference>
<comment type="caution">
    <text evidence="3">The sequence shown here is derived from an EMBL/GenBank/DDBJ whole genome shotgun (WGS) entry which is preliminary data.</text>
</comment>